<evidence type="ECO:0000259" key="9">
    <source>
        <dbReference type="Pfam" id="PF01824"/>
    </source>
</evidence>
<name>A0A0B5EF94_9MONI</name>
<dbReference type="InterPro" id="IPR024937">
    <property type="entry name" value="Domain_X"/>
</dbReference>
<protein>
    <recommendedName>
        <fullName evidence="6">Maturase K</fullName>
    </recommendedName>
    <alternativeName>
        <fullName evidence="6">Intron maturase</fullName>
    </alternativeName>
</protein>
<comment type="subcellular location">
    <subcellularLocation>
        <location evidence="6">Plastid</location>
        <location evidence="6">Chloroplast</location>
    </subcellularLocation>
</comment>
<dbReference type="PANTHER" id="PTHR34811:SF1">
    <property type="entry name" value="MATURASE K"/>
    <property type="match status" value="1"/>
</dbReference>
<comment type="similarity">
    <text evidence="1 6">Belongs to the intron maturase 2 family. MatK subfamily.</text>
</comment>
<dbReference type="GO" id="GO:0008380">
    <property type="term" value="P:RNA splicing"/>
    <property type="evidence" value="ECO:0007669"/>
    <property type="project" value="UniProtKB-UniRule"/>
</dbReference>
<keyword evidence="2 7" id="KW-0934">Plastid</keyword>
<dbReference type="EMBL" id="KP136832">
    <property type="protein sequence ID" value="AJE61705.1"/>
    <property type="molecule type" value="Genomic_DNA"/>
</dbReference>
<accession>A0A0B5EF94</accession>
<organism evidence="10">
    <name type="scientific">Polypodium glycyrrhiza</name>
    <name type="common">licorice fern</name>
    <dbReference type="NCBI Taxonomy" id="38390"/>
    <lineage>
        <taxon>Eukaryota</taxon>
        <taxon>Viridiplantae</taxon>
        <taxon>Streptophyta</taxon>
        <taxon>Embryophyta</taxon>
        <taxon>Tracheophyta</taxon>
        <taxon>Polypodiopsida</taxon>
        <taxon>Polypodiidae</taxon>
        <taxon>Polypodiales</taxon>
        <taxon>Polypodiineae</taxon>
        <taxon>Polypodiaceae</taxon>
        <taxon>Polypodioideae</taxon>
        <taxon>Polypodium</taxon>
    </lineage>
</organism>
<dbReference type="GO" id="GO:0003723">
    <property type="term" value="F:RNA binding"/>
    <property type="evidence" value="ECO:0007669"/>
    <property type="project" value="UniProtKB-KW"/>
</dbReference>
<dbReference type="AlphaFoldDB" id="A0A0B5EF94"/>
<evidence type="ECO:0000256" key="5">
    <source>
        <dbReference type="ARBA" id="ARBA00022884"/>
    </source>
</evidence>
<dbReference type="InterPro" id="IPR024942">
    <property type="entry name" value="Maturase_MatK_N"/>
</dbReference>
<dbReference type="Pfam" id="PF01348">
    <property type="entry name" value="Intron_maturas2"/>
    <property type="match status" value="1"/>
</dbReference>
<sequence length="500" mass="59203">MRITSGSPFRFDALQRIEGIIFNKDCFPYLLLFLFRDNFYSIACKYCLDRQDVGLIFKACSAVATKRSIDSVRYQNYSEIFYLEFVRKRSTQFNVDLYLYVLLQTICLILGIPRLRQLAAETNNNLKISQSIHSLFLFFEDKLPKSSHVLEIEMSQNIHLETLVRLFRRRIGDVSLLHLLRIGFHAYKTSYGKCIQFRLWKQKERRNIDLLFQNFYTYEIDLISLILRTQKHKFQARYYAYADTKNINIKRFCLSKSNFQLDGMDVNQYLIRSFCIHFGRSKNRSFIAFHGAHYFVKRWIHYIFILLRSHFNYPTEFIQIRINLLSTSCAFFLGYISTIQSVSKNVQIETMVGSYNSISSGRKIYPRLPILLLVKLLQKEKFCDSTGRPISKLAWVVLTDDAILNRFGKIWNICSLYYSAAINQDGLRRLRYILRLSCDSTLASKHRNTIRFLRRRFDLELPKVVHVYSKFNSLKVNERVWHLSLIRSVLLTFIPLTIQV</sequence>
<evidence type="ECO:0000256" key="6">
    <source>
        <dbReference type="HAMAP-Rule" id="MF_01390"/>
    </source>
</evidence>
<comment type="function">
    <text evidence="6 7">Usually encoded in the trnK tRNA gene intron. Probably assists in splicing its own and other chloroplast group II introns.</text>
</comment>
<keyword evidence="3 6" id="KW-0507">mRNA processing</keyword>
<keyword evidence="5 6" id="KW-0694">RNA-binding</keyword>
<evidence type="ECO:0000256" key="2">
    <source>
        <dbReference type="ARBA" id="ARBA00022640"/>
    </source>
</evidence>
<geneLocation type="chloroplast" evidence="10"/>
<evidence type="ECO:0000259" key="8">
    <source>
        <dbReference type="Pfam" id="PF01348"/>
    </source>
</evidence>
<dbReference type="Pfam" id="PF01824">
    <property type="entry name" value="MatK_N"/>
    <property type="match status" value="1"/>
</dbReference>
<keyword evidence="4 6" id="KW-0819">tRNA processing</keyword>
<dbReference type="HAMAP" id="MF_01390">
    <property type="entry name" value="MatK"/>
    <property type="match status" value="1"/>
</dbReference>
<evidence type="ECO:0000256" key="7">
    <source>
        <dbReference type="RuleBase" id="RU004226"/>
    </source>
</evidence>
<dbReference type="GO" id="GO:0009507">
    <property type="term" value="C:chloroplast"/>
    <property type="evidence" value="ECO:0007669"/>
    <property type="project" value="UniProtKB-SubCell"/>
</dbReference>
<evidence type="ECO:0000256" key="4">
    <source>
        <dbReference type="ARBA" id="ARBA00022694"/>
    </source>
</evidence>
<dbReference type="GO" id="GO:0008033">
    <property type="term" value="P:tRNA processing"/>
    <property type="evidence" value="ECO:0007669"/>
    <property type="project" value="UniProtKB-KW"/>
</dbReference>
<evidence type="ECO:0000256" key="3">
    <source>
        <dbReference type="ARBA" id="ARBA00022664"/>
    </source>
</evidence>
<keyword evidence="7 10" id="KW-0150">Chloroplast</keyword>
<evidence type="ECO:0000256" key="1">
    <source>
        <dbReference type="ARBA" id="ARBA00006621"/>
    </source>
</evidence>
<evidence type="ECO:0000313" key="10">
    <source>
        <dbReference type="EMBL" id="AJE61705.1"/>
    </source>
</evidence>
<feature type="domain" description="Domain X" evidence="8">
    <location>
        <begin position="363"/>
        <end position="469"/>
    </location>
</feature>
<feature type="domain" description="Maturase MatK N-terminal" evidence="9">
    <location>
        <begin position="30"/>
        <end position="334"/>
    </location>
</feature>
<dbReference type="InterPro" id="IPR002866">
    <property type="entry name" value="Maturase_MatK"/>
</dbReference>
<proteinExistence type="inferred from homology"/>
<dbReference type="PANTHER" id="PTHR34811">
    <property type="entry name" value="MATURASE K"/>
    <property type="match status" value="1"/>
</dbReference>
<dbReference type="GO" id="GO:0006397">
    <property type="term" value="P:mRNA processing"/>
    <property type="evidence" value="ECO:0007669"/>
    <property type="project" value="UniProtKB-KW"/>
</dbReference>
<reference evidence="10" key="1">
    <citation type="submission" date="2014-11" db="EMBL/GenBank/DDBJ databases">
        <title>An exploration of fern genomes.</title>
        <authorList>
            <person name="Marchant D.B."/>
            <person name="Der J.P."/>
            <person name="Sessa E.B."/>
            <person name="Wolf P.G."/>
        </authorList>
    </citation>
    <scope>NUCLEOTIDE SEQUENCE</scope>
</reference>
<gene>
    <name evidence="6 10" type="primary">matK</name>
    <name evidence="10" type="ORF">PJ59_003</name>
</gene>